<dbReference type="EMBL" id="QGTQ01000001">
    <property type="protein sequence ID" value="PWW08690.1"/>
    <property type="molecule type" value="Genomic_DNA"/>
</dbReference>
<dbReference type="InterPro" id="IPR000551">
    <property type="entry name" value="MerR-type_HTH_dom"/>
</dbReference>
<sequence>MLSIKQFAERTDLSPSALRFYETKGILIPAMRLDSGHRKYEQGQISQARLIHSLRQAGVGLTEIGHFLTAGSEDRDKLLQRWRHESEVKLLSVQIANQFLQGFQPEQNELHLVNIEQELFVIWYTVTVPRQGPLPYKKAIRAYRQLLLSHGVKIVDDGYVRTLDVQGDQLLGEIGFHIRPKDVGKIPPSDSGFTIRQIPFALFATLEHKYGETYVCQRIISILHKFGFQQAGDHFDKYIAGNDDRLLLYVPVSIRA</sequence>
<organism evidence="3 4">
    <name type="scientific">Paenibacillus cellulosilyticus</name>
    <dbReference type="NCBI Taxonomy" id="375489"/>
    <lineage>
        <taxon>Bacteria</taxon>
        <taxon>Bacillati</taxon>
        <taxon>Bacillota</taxon>
        <taxon>Bacilli</taxon>
        <taxon>Bacillales</taxon>
        <taxon>Paenibacillaceae</taxon>
        <taxon>Paenibacillus</taxon>
    </lineage>
</organism>
<dbReference type="PRINTS" id="PR00040">
    <property type="entry name" value="HTHMERR"/>
</dbReference>
<dbReference type="AlphaFoldDB" id="A0A2V2Z4G0"/>
<dbReference type="PROSITE" id="PS50937">
    <property type="entry name" value="HTH_MERR_2"/>
    <property type="match status" value="1"/>
</dbReference>
<reference evidence="3 4" key="1">
    <citation type="submission" date="2018-05" db="EMBL/GenBank/DDBJ databases">
        <title>Genomic Encyclopedia of Type Strains, Phase III (KMG-III): the genomes of soil and plant-associated and newly described type strains.</title>
        <authorList>
            <person name="Whitman W."/>
        </authorList>
    </citation>
    <scope>NUCLEOTIDE SEQUENCE [LARGE SCALE GENOMIC DNA]</scope>
    <source>
        <strain evidence="3 4">CECT 5696</strain>
    </source>
</reference>
<dbReference type="GO" id="GO:0003700">
    <property type="term" value="F:DNA-binding transcription factor activity"/>
    <property type="evidence" value="ECO:0007669"/>
    <property type="project" value="InterPro"/>
</dbReference>
<feature type="domain" description="HTH merR-type" evidence="2">
    <location>
        <begin position="1"/>
        <end position="70"/>
    </location>
</feature>
<accession>A0A2V2Z4G0</accession>
<evidence type="ECO:0000313" key="3">
    <source>
        <dbReference type="EMBL" id="PWW08690.1"/>
    </source>
</evidence>
<dbReference type="GO" id="GO:0003677">
    <property type="term" value="F:DNA binding"/>
    <property type="evidence" value="ECO:0007669"/>
    <property type="project" value="UniProtKB-KW"/>
</dbReference>
<dbReference type="PANTHER" id="PTHR30204:SF97">
    <property type="entry name" value="MERR FAMILY REGULATORY PROTEIN"/>
    <property type="match status" value="1"/>
</dbReference>
<proteinExistence type="predicted"/>
<dbReference type="RefSeq" id="WP_174812895.1">
    <property type="nucleotide sequence ID" value="NZ_CP054613.1"/>
</dbReference>
<dbReference type="InterPro" id="IPR047057">
    <property type="entry name" value="MerR_fam"/>
</dbReference>
<name>A0A2V2Z4G0_9BACL</name>
<dbReference type="InterPro" id="IPR009061">
    <property type="entry name" value="DNA-bd_dom_put_sf"/>
</dbReference>
<dbReference type="Proteomes" id="UP000246635">
    <property type="component" value="Unassembled WGS sequence"/>
</dbReference>
<evidence type="ECO:0000259" key="2">
    <source>
        <dbReference type="PROSITE" id="PS50937"/>
    </source>
</evidence>
<protein>
    <submittedName>
        <fullName evidence="3">DNA-binding transcriptional MerR regulator</fullName>
    </submittedName>
</protein>
<dbReference type="CDD" id="cd00592">
    <property type="entry name" value="HTH_MerR-like"/>
    <property type="match status" value="1"/>
</dbReference>
<dbReference type="Pfam" id="PF00376">
    <property type="entry name" value="MerR"/>
    <property type="match status" value="1"/>
</dbReference>
<gene>
    <name evidence="3" type="ORF">DFQ01_101416</name>
</gene>
<evidence type="ECO:0000313" key="4">
    <source>
        <dbReference type="Proteomes" id="UP000246635"/>
    </source>
</evidence>
<keyword evidence="1 3" id="KW-0238">DNA-binding</keyword>
<dbReference type="SMART" id="SM00422">
    <property type="entry name" value="HTH_MERR"/>
    <property type="match status" value="1"/>
</dbReference>
<dbReference type="PANTHER" id="PTHR30204">
    <property type="entry name" value="REDOX-CYCLING DRUG-SENSING TRANSCRIPTIONAL ACTIVATOR SOXR"/>
    <property type="match status" value="1"/>
</dbReference>
<evidence type="ECO:0000256" key="1">
    <source>
        <dbReference type="ARBA" id="ARBA00023125"/>
    </source>
</evidence>
<dbReference type="SUPFAM" id="SSF46955">
    <property type="entry name" value="Putative DNA-binding domain"/>
    <property type="match status" value="1"/>
</dbReference>
<dbReference type="Gene3D" id="1.10.1660.10">
    <property type="match status" value="1"/>
</dbReference>
<keyword evidence="4" id="KW-1185">Reference proteome</keyword>
<comment type="caution">
    <text evidence="3">The sequence shown here is derived from an EMBL/GenBank/DDBJ whole genome shotgun (WGS) entry which is preliminary data.</text>
</comment>